<evidence type="ECO:0000259" key="1">
    <source>
        <dbReference type="Pfam" id="PF01370"/>
    </source>
</evidence>
<comment type="caution">
    <text evidence="2">The sequence shown here is derived from an EMBL/GenBank/DDBJ whole genome shotgun (WGS) entry which is preliminary data.</text>
</comment>
<organism evidence="2 3">
    <name type="scientific">Spirosoma utsteinense</name>
    <dbReference type="NCBI Taxonomy" id="2585773"/>
    <lineage>
        <taxon>Bacteria</taxon>
        <taxon>Pseudomonadati</taxon>
        <taxon>Bacteroidota</taxon>
        <taxon>Cytophagia</taxon>
        <taxon>Cytophagales</taxon>
        <taxon>Cytophagaceae</taxon>
        <taxon>Spirosoma</taxon>
    </lineage>
</organism>
<protein>
    <submittedName>
        <fullName evidence="2">Nucleoside-diphosphate-sugar epimerase</fullName>
    </submittedName>
</protein>
<sequence length="229" mass="25709">MVVGNGMIARRFVDFVDRDDVVIFASGVSNSKEIKPEPFARERKLVEETLQQTAGRLFVYFSTASVEDPTEQGSAYVTHKLALEQLIAGQATNYLLIRASNVVGGPGNPHTILNFFVDRIRQNESFTIWKQASRNLIDLDDVYRVVTYCIDTPTTWNQTILVANPYSVSPLVLVQAIEAHTGRQAQYQLVDKGVPFTLSVTGISDQLQLADSNWQPVHYVTHLLKKYYA</sequence>
<dbReference type="RefSeq" id="WP_186737743.1">
    <property type="nucleotide sequence ID" value="NZ_VFIA01000012.1"/>
</dbReference>
<name>A0ABR6W7R4_9BACT</name>
<dbReference type="InterPro" id="IPR001509">
    <property type="entry name" value="Epimerase_deHydtase"/>
</dbReference>
<accession>A0ABR6W7R4</accession>
<gene>
    <name evidence="2" type="ORF">FH603_2461</name>
</gene>
<keyword evidence="3" id="KW-1185">Reference proteome</keyword>
<dbReference type="EMBL" id="VFIA01000012">
    <property type="protein sequence ID" value="MBC3791952.1"/>
    <property type="molecule type" value="Genomic_DNA"/>
</dbReference>
<evidence type="ECO:0000313" key="3">
    <source>
        <dbReference type="Proteomes" id="UP000700732"/>
    </source>
</evidence>
<dbReference type="InterPro" id="IPR036291">
    <property type="entry name" value="NAD(P)-bd_dom_sf"/>
</dbReference>
<proteinExistence type="predicted"/>
<reference evidence="2 3" key="1">
    <citation type="submission" date="2019-06" db="EMBL/GenBank/DDBJ databases">
        <title>Spirosoma utsteinense sp. nov. isolated from Antarctic ice-free soils.</title>
        <authorList>
            <person name="Tahon G."/>
        </authorList>
    </citation>
    <scope>NUCLEOTIDE SEQUENCE [LARGE SCALE GENOMIC DNA]</scope>
    <source>
        <strain evidence="2 3">LMG 31447</strain>
    </source>
</reference>
<dbReference type="Gene3D" id="3.40.50.720">
    <property type="entry name" value="NAD(P)-binding Rossmann-like Domain"/>
    <property type="match status" value="1"/>
</dbReference>
<evidence type="ECO:0000313" key="2">
    <source>
        <dbReference type="EMBL" id="MBC3791952.1"/>
    </source>
</evidence>
<dbReference type="Proteomes" id="UP000700732">
    <property type="component" value="Unassembled WGS sequence"/>
</dbReference>
<feature type="domain" description="NAD-dependent epimerase/dehydratase" evidence="1">
    <location>
        <begin position="57"/>
        <end position="155"/>
    </location>
</feature>
<dbReference type="Pfam" id="PF01370">
    <property type="entry name" value="Epimerase"/>
    <property type="match status" value="1"/>
</dbReference>
<dbReference type="SUPFAM" id="SSF51735">
    <property type="entry name" value="NAD(P)-binding Rossmann-fold domains"/>
    <property type="match status" value="1"/>
</dbReference>